<evidence type="ECO:0000313" key="2">
    <source>
        <dbReference type="EMBL" id="TWU35239.1"/>
    </source>
</evidence>
<gene>
    <name evidence="2" type="ORF">Q31b_53350</name>
</gene>
<sequence>MRLRDPGLRNATALRYFFTPLRQPHPVLNTVKPLNVVVSHTSTPTALHSKAQGRRTGAPWVAVPKEHEKTQRGLTTVTNTRIVEPRWGSCLPRHRQPRVRLRDPGLRNVTALRYFFTTPTALHSKAQGRRPGAPWVTVPKEHEKPQRGLTTVTNTRIVEPRWGSCLPRHRQPRVRLRDPGLRNVTALRYFFTTPTALHSKAQGRRPGAPWVAVPNEHEKPQRGLTTVTGTRIVEPRWGSCLPRHRQPRVRLRDPGLRNVTALRYFFTPLRQPHPVLNTIKPLKVMVSHISTPTALHSKAQGRRPGAPWVTVPKEHEKPQRGLTTVTNTRIVEPRWGSCLPRHRQPRVRLRDPGLRNVTALRYFFTPLRQPHPVLNMIKPLNVVVSHTSTPTALHSKAVPNEHQKPQRGLTTVTNTRIVEPRWGSCLPRHRQPRVRLRDPGLRNVTALRYFFTTPTASGFEHGKTIERCGIAHIYANGVTFQSPGSPPPTNTKNPNGV</sequence>
<organism evidence="2 3">
    <name type="scientific">Novipirellula aureliae</name>
    <dbReference type="NCBI Taxonomy" id="2527966"/>
    <lineage>
        <taxon>Bacteria</taxon>
        <taxon>Pseudomonadati</taxon>
        <taxon>Planctomycetota</taxon>
        <taxon>Planctomycetia</taxon>
        <taxon>Pirellulales</taxon>
        <taxon>Pirellulaceae</taxon>
        <taxon>Novipirellula</taxon>
    </lineage>
</organism>
<proteinExistence type="predicted"/>
<dbReference type="Proteomes" id="UP000315471">
    <property type="component" value="Unassembled WGS sequence"/>
</dbReference>
<protein>
    <submittedName>
        <fullName evidence="2">Uncharacterized protein</fullName>
    </submittedName>
</protein>
<evidence type="ECO:0000313" key="3">
    <source>
        <dbReference type="Proteomes" id="UP000315471"/>
    </source>
</evidence>
<dbReference type="EMBL" id="SJPY01000010">
    <property type="protein sequence ID" value="TWU35239.1"/>
    <property type="molecule type" value="Genomic_DNA"/>
</dbReference>
<feature type="region of interest" description="Disordered" evidence="1">
    <location>
        <begin position="123"/>
        <end position="147"/>
    </location>
</feature>
<keyword evidence="3" id="KW-1185">Reference proteome</keyword>
<reference evidence="2 3" key="1">
    <citation type="submission" date="2019-02" db="EMBL/GenBank/DDBJ databases">
        <title>Deep-cultivation of Planctomycetes and their phenomic and genomic characterization uncovers novel biology.</title>
        <authorList>
            <person name="Wiegand S."/>
            <person name="Jogler M."/>
            <person name="Boedeker C."/>
            <person name="Pinto D."/>
            <person name="Vollmers J."/>
            <person name="Rivas-Marin E."/>
            <person name="Kohn T."/>
            <person name="Peeters S.H."/>
            <person name="Heuer A."/>
            <person name="Rast P."/>
            <person name="Oberbeckmann S."/>
            <person name="Bunk B."/>
            <person name="Jeske O."/>
            <person name="Meyerdierks A."/>
            <person name="Storesund J.E."/>
            <person name="Kallscheuer N."/>
            <person name="Luecker S."/>
            <person name="Lage O.M."/>
            <person name="Pohl T."/>
            <person name="Merkel B.J."/>
            <person name="Hornburger P."/>
            <person name="Mueller R.-W."/>
            <person name="Bruemmer F."/>
            <person name="Labrenz M."/>
            <person name="Spormann A.M."/>
            <person name="Op Den Camp H."/>
            <person name="Overmann J."/>
            <person name="Amann R."/>
            <person name="Jetten M.S.M."/>
            <person name="Mascher T."/>
            <person name="Medema M.H."/>
            <person name="Devos D.P."/>
            <person name="Kaster A.-K."/>
            <person name="Ovreas L."/>
            <person name="Rohde M."/>
            <person name="Galperin M.Y."/>
            <person name="Jogler C."/>
        </authorList>
    </citation>
    <scope>NUCLEOTIDE SEQUENCE [LARGE SCALE GENOMIC DNA]</scope>
    <source>
        <strain evidence="2 3">Q31b</strain>
    </source>
</reference>
<accession>A0A5C6DK51</accession>
<dbReference type="AlphaFoldDB" id="A0A5C6DK51"/>
<name>A0A5C6DK51_9BACT</name>
<feature type="region of interest" description="Disordered" evidence="1">
    <location>
        <begin position="293"/>
        <end position="320"/>
    </location>
</feature>
<evidence type="ECO:0000256" key="1">
    <source>
        <dbReference type="SAM" id="MobiDB-lite"/>
    </source>
</evidence>
<comment type="caution">
    <text evidence="2">The sequence shown here is derived from an EMBL/GenBank/DDBJ whole genome shotgun (WGS) entry which is preliminary data.</text>
</comment>